<comment type="caution">
    <text evidence="2">The sequence shown here is derived from an EMBL/GenBank/DDBJ whole genome shotgun (WGS) entry which is preliminary data.</text>
</comment>
<accession>A0ABD0RWX8</accession>
<feature type="region of interest" description="Disordered" evidence="1">
    <location>
        <begin position="1"/>
        <end position="229"/>
    </location>
</feature>
<evidence type="ECO:0000256" key="1">
    <source>
        <dbReference type="SAM" id="MobiDB-lite"/>
    </source>
</evidence>
<dbReference type="AlphaFoldDB" id="A0ABD0RWX8"/>
<feature type="compositionally biased region" description="Low complexity" evidence="1">
    <location>
        <begin position="166"/>
        <end position="194"/>
    </location>
</feature>
<feature type="compositionally biased region" description="Low complexity" evidence="1">
    <location>
        <begin position="110"/>
        <end position="125"/>
    </location>
</feature>
<feature type="non-terminal residue" evidence="2">
    <location>
        <position position="247"/>
    </location>
</feature>
<reference evidence="2 3" key="1">
    <citation type="submission" date="2024-05" db="EMBL/GenBank/DDBJ databases">
        <title>Genome sequencing and assembly of Indian major carp, Cirrhinus mrigala (Hamilton, 1822).</title>
        <authorList>
            <person name="Mohindra V."/>
            <person name="Chowdhury L.M."/>
            <person name="Lal K."/>
            <person name="Jena J.K."/>
        </authorList>
    </citation>
    <scope>NUCLEOTIDE SEQUENCE [LARGE SCALE GENOMIC DNA]</scope>
    <source>
        <strain evidence="2">CM1030</strain>
        <tissue evidence="2">Blood</tissue>
    </source>
</reference>
<name>A0ABD0RWX8_CIRMR</name>
<feature type="compositionally biased region" description="Basic and acidic residues" evidence="1">
    <location>
        <begin position="208"/>
        <end position="229"/>
    </location>
</feature>
<dbReference type="PANTHER" id="PTHR15742:SF3">
    <property type="entry name" value="MICROTUBULE CROSS-LINKING FACTOR 1"/>
    <property type="match status" value="1"/>
</dbReference>
<dbReference type="Proteomes" id="UP001529510">
    <property type="component" value="Unassembled WGS sequence"/>
</dbReference>
<feature type="compositionally biased region" description="Polar residues" evidence="1">
    <location>
        <begin position="1"/>
        <end position="10"/>
    </location>
</feature>
<dbReference type="EMBL" id="JAMKFB020000002">
    <property type="protein sequence ID" value="KAL0201770.1"/>
    <property type="molecule type" value="Genomic_DNA"/>
</dbReference>
<feature type="compositionally biased region" description="Polar residues" evidence="1">
    <location>
        <begin position="54"/>
        <end position="68"/>
    </location>
</feature>
<dbReference type="PANTHER" id="PTHR15742">
    <property type="entry name" value="GIRDIN"/>
    <property type="match status" value="1"/>
</dbReference>
<dbReference type="InterPro" id="IPR049885">
    <property type="entry name" value="MTCL1-3"/>
</dbReference>
<sequence length="247" mass="25942">MESSNGSDTKPQSHHPHPQVEKKRLNRAPSPARPVLKDVHSRTAKPIVPKSPKFNKQQASAAPVTPQSRVPRRTVPGAKDKTASAPAKSNVKPSATKKALKVTQHAASEPKPACKAADTAAPTAKSKGRLAPIRVPTGRGVCQTDSSSDLSDCPSEPLSDEQRLVQAASSDAESGSGSGSSEQAAGVRVRALALGAGGSQAAPVPSAHSDKCKGEKDAQFKPEGKEMAQEELLREIEDLRSENDYLK</sequence>
<gene>
    <name evidence="2" type="ORF">M9458_004957</name>
</gene>
<protein>
    <submittedName>
        <fullName evidence="2">Uncharacterized protein</fullName>
    </submittedName>
</protein>
<organism evidence="2 3">
    <name type="scientific">Cirrhinus mrigala</name>
    <name type="common">Mrigala</name>
    <dbReference type="NCBI Taxonomy" id="683832"/>
    <lineage>
        <taxon>Eukaryota</taxon>
        <taxon>Metazoa</taxon>
        <taxon>Chordata</taxon>
        <taxon>Craniata</taxon>
        <taxon>Vertebrata</taxon>
        <taxon>Euteleostomi</taxon>
        <taxon>Actinopterygii</taxon>
        <taxon>Neopterygii</taxon>
        <taxon>Teleostei</taxon>
        <taxon>Ostariophysi</taxon>
        <taxon>Cypriniformes</taxon>
        <taxon>Cyprinidae</taxon>
        <taxon>Labeoninae</taxon>
        <taxon>Labeonini</taxon>
        <taxon>Cirrhinus</taxon>
    </lineage>
</organism>
<evidence type="ECO:0000313" key="3">
    <source>
        <dbReference type="Proteomes" id="UP001529510"/>
    </source>
</evidence>
<proteinExistence type="predicted"/>
<keyword evidence="3" id="KW-1185">Reference proteome</keyword>
<evidence type="ECO:0000313" key="2">
    <source>
        <dbReference type="EMBL" id="KAL0201770.1"/>
    </source>
</evidence>